<evidence type="ECO:0000256" key="4">
    <source>
        <dbReference type="ARBA" id="ARBA00023163"/>
    </source>
</evidence>
<evidence type="ECO:0000256" key="5">
    <source>
        <dbReference type="ARBA" id="ARBA00023242"/>
    </source>
</evidence>
<keyword evidence="5" id="KW-0539">Nucleus</keyword>
<dbReference type="FunFam" id="2.20.25.80:FF:000004">
    <property type="entry name" value="WRKY transcription factor 65"/>
    <property type="match status" value="1"/>
</dbReference>
<protein>
    <submittedName>
        <fullName evidence="8">Putative transcription factor WRKY family</fullName>
    </submittedName>
</protein>
<dbReference type="Gene3D" id="2.20.25.80">
    <property type="entry name" value="WRKY domain"/>
    <property type="match status" value="1"/>
</dbReference>
<dbReference type="GO" id="GO:0005516">
    <property type="term" value="F:calmodulin binding"/>
    <property type="evidence" value="ECO:0007669"/>
    <property type="project" value="UniProtKB-ARBA"/>
</dbReference>
<organism evidence="8 9">
    <name type="scientific">Rosa chinensis</name>
    <name type="common">China rose</name>
    <dbReference type="NCBI Taxonomy" id="74649"/>
    <lineage>
        <taxon>Eukaryota</taxon>
        <taxon>Viridiplantae</taxon>
        <taxon>Streptophyta</taxon>
        <taxon>Embryophyta</taxon>
        <taxon>Tracheophyta</taxon>
        <taxon>Spermatophyta</taxon>
        <taxon>Magnoliopsida</taxon>
        <taxon>eudicotyledons</taxon>
        <taxon>Gunneridae</taxon>
        <taxon>Pentapetalae</taxon>
        <taxon>rosids</taxon>
        <taxon>fabids</taxon>
        <taxon>Rosales</taxon>
        <taxon>Rosaceae</taxon>
        <taxon>Rosoideae</taxon>
        <taxon>Rosoideae incertae sedis</taxon>
        <taxon>Rosa</taxon>
    </lineage>
</organism>
<dbReference type="PANTHER" id="PTHR31282">
    <property type="entry name" value="WRKY TRANSCRIPTION FACTOR 21-RELATED"/>
    <property type="match status" value="1"/>
</dbReference>
<reference evidence="8 9" key="1">
    <citation type="journal article" date="2018" name="Nat. Genet.">
        <title>The Rosa genome provides new insights in the design of modern roses.</title>
        <authorList>
            <person name="Bendahmane M."/>
        </authorList>
    </citation>
    <scope>NUCLEOTIDE SEQUENCE [LARGE SCALE GENOMIC DNA]</scope>
    <source>
        <strain evidence="9">cv. Old Blush</strain>
    </source>
</reference>
<dbReference type="PROSITE" id="PS50811">
    <property type="entry name" value="WRKY"/>
    <property type="match status" value="1"/>
</dbReference>
<dbReference type="GO" id="GO:0005634">
    <property type="term" value="C:nucleus"/>
    <property type="evidence" value="ECO:0007669"/>
    <property type="project" value="UniProtKB-SubCell"/>
</dbReference>
<dbReference type="SMART" id="SM00774">
    <property type="entry name" value="WRKY"/>
    <property type="match status" value="1"/>
</dbReference>
<dbReference type="Pfam" id="PF10533">
    <property type="entry name" value="Plant_zn_clust"/>
    <property type="match status" value="1"/>
</dbReference>
<proteinExistence type="predicted"/>
<dbReference type="OMA" id="YEGEHKH"/>
<dbReference type="GO" id="GO:0043565">
    <property type="term" value="F:sequence-specific DNA binding"/>
    <property type="evidence" value="ECO:0007669"/>
    <property type="project" value="InterPro"/>
</dbReference>
<dbReference type="GO" id="GO:0003700">
    <property type="term" value="F:DNA-binding transcription factor activity"/>
    <property type="evidence" value="ECO:0007669"/>
    <property type="project" value="InterPro"/>
</dbReference>
<accession>A0A2P6R5V2</accession>
<dbReference type="InterPro" id="IPR044810">
    <property type="entry name" value="WRKY_plant"/>
</dbReference>
<dbReference type="SUPFAM" id="SSF118290">
    <property type="entry name" value="WRKY DNA-binding domain"/>
    <property type="match status" value="1"/>
</dbReference>
<evidence type="ECO:0000259" key="7">
    <source>
        <dbReference type="PROSITE" id="PS50811"/>
    </source>
</evidence>
<dbReference type="OrthoDB" id="1918969at2759"/>
<dbReference type="InterPro" id="IPR036576">
    <property type="entry name" value="WRKY_dom_sf"/>
</dbReference>
<dbReference type="Pfam" id="PF03106">
    <property type="entry name" value="WRKY"/>
    <property type="match status" value="1"/>
</dbReference>
<evidence type="ECO:0000256" key="3">
    <source>
        <dbReference type="ARBA" id="ARBA00023125"/>
    </source>
</evidence>
<comment type="caution">
    <text evidence="8">The sequence shown here is derived from an EMBL/GenBank/DDBJ whole genome shotgun (WGS) entry which is preliminary data.</text>
</comment>
<dbReference type="InterPro" id="IPR018872">
    <property type="entry name" value="Zn-cluster-dom"/>
</dbReference>
<feature type="compositionally biased region" description="Polar residues" evidence="6">
    <location>
        <begin position="208"/>
        <end position="217"/>
    </location>
</feature>
<evidence type="ECO:0000256" key="6">
    <source>
        <dbReference type="SAM" id="MobiDB-lite"/>
    </source>
</evidence>
<sequence>MEKVESANKAAVESCHTVLNSLLCKPKNDIQSKSLGVQTEEAVVKFKRVVSLLSHGRRIRKLKKKLDSSLPQSLFLDGPNYRSDISSKTLQLLPATFPQNLHTQNQKVFLGNPVLDMSNKLPLQIAKPKPLQQLHRLQVHPQQFTGINLAFNKPTTTPSLSNAASFISCLSMDAGGVANYGSNSFRLINGSVPQSSDQISQQQRRSSGAEQSSSVKCGSNDKCPNSRKRRLRVRRSFKVPAVSQNVANIPGDEYSWRKYGQKPIKGSPYPRGYYKCSSMRGCPARKHVERCVEDPSMLIVTYEGEHKHSQSAHQ</sequence>
<evidence type="ECO:0000313" key="9">
    <source>
        <dbReference type="Proteomes" id="UP000238479"/>
    </source>
</evidence>
<comment type="subcellular location">
    <subcellularLocation>
        <location evidence="1">Nucleus</location>
    </subcellularLocation>
</comment>
<gene>
    <name evidence="8" type="ORF">RchiOBHm_Chr3g0450591</name>
</gene>
<feature type="region of interest" description="Disordered" evidence="6">
    <location>
        <begin position="191"/>
        <end position="231"/>
    </location>
</feature>
<dbReference type="Gramene" id="PRQ41792">
    <property type="protein sequence ID" value="PRQ41792"/>
    <property type="gene ID" value="RchiOBHm_Chr3g0450591"/>
</dbReference>
<feature type="compositionally biased region" description="Low complexity" evidence="6">
    <location>
        <begin position="194"/>
        <end position="206"/>
    </location>
</feature>
<keyword evidence="9" id="KW-1185">Reference proteome</keyword>
<keyword evidence="2" id="KW-0805">Transcription regulation</keyword>
<dbReference type="InterPro" id="IPR003657">
    <property type="entry name" value="WRKY_dom"/>
</dbReference>
<evidence type="ECO:0000256" key="2">
    <source>
        <dbReference type="ARBA" id="ARBA00023015"/>
    </source>
</evidence>
<dbReference type="STRING" id="74649.A0A2P6R5V2"/>
<keyword evidence="4" id="KW-0804">Transcription</keyword>
<name>A0A2P6R5V2_ROSCH</name>
<dbReference type="Proteomes" id="UP000238479">
    <property type="component" value="Chromosome 3"/>
</dbReference>
<dbReference type="AlphaFoldDB" id="A0A2P6R5V2"/>
<evidence type="ECO:0000313" key="8">
    <source>
        <dbReference type="EMBL" id="PRQ41792.1"/>
    </source>
</evidence>
<keyword evidence="3" id="KW-0238">DNA-binding</keyword>
<dbReference type="EMBL" id="PDCK01000041">
    <property type="protein sequence ID" value="PRQ41792.1"/>
    <property type="molecule type" value="Genomic_DNA"/>
</dbReference>
<feature type="domain" description="WRKY" evidence="7">
    <location>
        <begin position="245"/>
        <end position="311"/>
    </location>
</feature>
<evidence type="ECO:0000256" key="1">
    <source>
        <dbReference type="ARBA" id="ARBA00004123"/>
    </source>
</evidence>